<reference evidence="2 3" key="1">
    <citation type="journal article" date="2012" name="Eukaryot. Cell">
        <title>Draft genome sequence of CBS 2479, the standard type strain of Trichosporon asahii.</title>
        <authorList>
            <person name="Yang R.Y."/>
            <person name="Li H.T."/>
            <person name="Zhu H."/>
            <person name="Zhou G.P."/>
            <person name="Wang M."/>
            <person name="Wang L."/>
        </authorList>
    </citation>
    <scope>NUCLEOTIDE SEQUENCE [LARGE SCALE GENOMIC DNA]</scope>
    <source>
        <strain evidence="3">ATCC 90039 / CBS 2479 / JCM 2466 / KCTC 7840 / NCYC 2677 / UAMH 7654</strain>
    </source>
</reference>
<sequence length="324" mass="36140">MELSLGLVGPIVLGTPVLADHSKSAHDNQAGVGTGHTGPFKQNVDDQPTAEKAVEIDANPLPPLDMSCFRFPRSESDAPPEFPLHRIPVRAARLAARIGSDRWNVAAIAGRLDRITADIFVCAVIDSVIERYTNLRQRMDADQRNRLFRLTPPRRLRTWPEWLRVTDCLIVDAMEAAEFTLAECDPPVAVPDEVDIMALGRLCRIIINWHWSAWDASAYPPSWYDLQKSIDPTQYGTCNPYLADNAADVLRLAGNRLSGRAAVAATTAARSATAWAHYCDHPLDSFDDEVERPSSPVPDWDMSGRLVSMSWMDYRAELERSTYK</sequence>
<name>J8TZS2_TRIAS</name>
<dbReference type="HOGENOM" id="CLU_900759_0_0_1"/>
<dbReference type="AlphaFoldDB" id="J8TZS2"/>
<dbReference type="Proteomes" id="UP000002748">
    <property type="component" value="Unassembled WGS sequence"/>
</dbReference>
<dbReference type="VEuPathDB" id="FungiDB:A1Q1_05208"/>
<dbReference type="RefSeq" id="XP_014184158.1">
    <property type="nucleotide sequence ID" value="XM_014328683.1"/>
</dbReference>
<proteinExistence type="predicted"/>
<accession>J8TZS2</accession>
<feature type="region of interest" description="Disordered" evidence="1">
    <location>
        <begin position="22"/>
        <end position="49"/>
    </location>
</feature>
<evidence type="ECO:0000256" key="1">
    <source>
        <dbReference type="SAM" id="MobiDB-lite"/>
    </source>
</evidence>
<dbReference type="KEGG" id="tasa:A1Q1_05208"/>
<gene>
    <name evidence="2" type="ORF">A1Q1_05208</name>
</gene>
<evidence type="ECO:0000313" key="2">
    <source>
        <dbReference type="EMBL" id="EJT53245.1"/>
    </source>
</evidence>
<dbReference type="EMBL" id="ALBS01000002">
    <property type="protein sequence ID" value="EJT53245.1"/>
    <property type="molecule type" value="Genomic_DNA"/>
</dbReference>
<comment type="caution">
    <text evidence="2">The sequence shown here is derived from an EMBL/GenBank/DDBJ whole genome shotgun (WGS) entry which is preliminary data.</text>
</comment>
<dbReference type="GeneID" id="25988720"/>
<organism evidence="2 3">
    <name type="scientific">Trichosporon asahii var. asahii (strain ATCC 90039 / CBS 2479 / JCM 2466 / KCTC 7840 / NBRC 103889/ NCYC 2677 / UAMH 7654)</name>
    <name type="common">Yeast</name>
    <dbReference type="NCBI Taxonomy" id="1186058"/>
    <lineage>
        <taxon>Eukaryota</taxon>
        <taxon>Fungi</taxon>
        <taxon>Dikarya</taxon>
        <taxon>Basidiomycota</taxon>
        <taxon>Agaricomycotina</taxon>
        <taxon>Tremellomycetes</taxon>
        <taxon>Trichosporonales</taxon>
        <taxon>Trichosporonaceae</taxon>
        <taxon>Trichosporon</taxon>
    </lineage>
</organism>
<protein>
    <submittedName>
        <fullName evidence="2">Uncharacterized protein</fullName>
    </submittedName>
</protein>
<evidence type="ECO:0000313" key="3">
    <source>
        <dbReference type="Proteomes" id="UP000002748"/>
    </source>
</evidence>